<comment type="caution">
    <text evidence="5">The sequence shown here is derived from an EMBL/GenBank/DDBJ whole genome shotgun (WGS) entry which is preliminary data.</text>
</comment>
<evidence type="ECO:0000313" key="5">
    <source>
        <dbReference type="EMBL" id="RWS18350.1"/>
    </source>
</evidence>
<comment type="subunit">
    <text evidence="2">Heterohexamer of two PFD-alpha type and four PFD-beta type subunits.</text>
</comment>
<dbReference type="OrthoDB" id="10250441at2759"/>
<evidence type="ECO:0000256" key="4">
    <source>
        <dbReference type="SAM" id="Coils"/>
    </source>
</evidence>
<comment type="similarity">
    <text evidence="1">Belongs to the prefoldin subunit beta family.</text>
</comment>
<accession>A0A443RSY8</accession>
<proteinExistence type="inferred from homology"/>
<evidence type="ECO:0000256" key="3">
    <source>
        <dbReference type="ARBA" id="ARBA00023186"/>
    </source>
</evidence>
<dbReference type="VEuPathDB" id="VectorBase:LDEU013690"/>
<dbReference type="InterPro" id="IPR002777">
    <property type="entry name" value="PFD_beta-like"/>
</dbReference>
<dbReference type="CDD" id="cd23165">
    <property type="entry name" value="Prefoldin_4"/>
    <property type="match status" value="1"/>
</dbReference>
<evidence type="ECO:0000256" key="2">
    <source>
        <dbReference type="ARBA" id="ARBA00011695"/>
    </source>
</evidence>
<feature type="coiled-coil region" evidence="4">
    <location>
        <begin position="21"/>
        <end position="58"/>
    </location>
</feature>
<dbReference type="GO" id="GO:0051082">
    <property type="term" value="F:unfolded protein binding"/>
    <property type="evidence" value="ECO:0007669"/>
    <property type="project" value="InterPro"/>
</dbReference>
<evidence type="ECO:0000256" key="1">
    <source>
        <dbReference type="ARBA" id="ARBA00008045"/>
    </source>
</evidence>
<dbReference type="InterPro" id="IPR009053">
    <property type="entry name" value="Prefoldin"/>
</dbReference>
<protein>
    <submittedName>
        <fullName evidence="5">Putative prefoldin subunit 4-like protein</fullName>
    </submittedName>
</protein>
<dbReference type="AlphaFoldDB" id="A0A443RSY8"/>
<organism evidence="5 6">
    <name type="scientific">Leptotrombidium deliense</name>
    <dbReference type="NCBI Taxonomy" id="299467"/>
    <lineage>
        <taxon>Eukaryota</taxon>
        <taxon>Metazoa</taxon>
        <taxon>Ecdysozoa</taxon>
        <taxon>Arthropoda</taxon>
        <taxon>Chelicerata</taxon>
        <taxon>Arachnida</taxon>
        <taxon>Acari</taxon>
        <taxon>Acariformes</taxon>
        <taxon>Trombidiformes</taxon>
        <taxon>Prostigmata</taxon>
        <taxon>Anystina</taxon>
        <taxon>Parasitengona</taxon>
        <taxon>Trombiculoidea</taxon>
        <taxon>Trombiculidae</taxon>
        <taxon>Leptotrombidium</taxon>
    </lineage>
</organism>
<keyword evidence="4" id="KW-0175">Coiled coil</keyword>
<feature type="coiled-coil region" evidence="4">
    <location>
        <begin position="88"/>
        <end position="115"/>
    </location>
</feature>
<dbReference type="EMBL" id="NCKV01041035">
    <property type="protein sequence ID" value="RWS18350.1"/>
    <property type="molecule type" value="Genomic_DNA"/>
</dbReference>
<keyword evidence="3" id="KW-0143">Chaperone</keyword>
<dbReference type="PANTHER" id="PTHR21100:SF9">
    <property type="entry name" value="PREFOLDIN SUBUNIT 4"/>
    <property type="match status" value="1"/>
</dbReference>
<gene>
    <name evidence="5" type="ORF">B4U80_04523</name>
</gene>
<dbReference type="Proteomes" id="UP000288716">
    <property type="component" value="Unassembled WGS sequence"/>
</dbReference>
<feature type="non-terminal residue" evidence="5">
    <location>
        <position position="119"/>
    </location>
</feature>
<keyword evidence="6" id="KW-1185">Reference proteome</keyword>
<dbReference type="GO" id="GO:0016272">
    <property type="term" value="C:prefoldin complex"/>
    <property type="evidence" value="ECO:0007669"/>
    <property type="project" value="InterPro"/>
</dbReference>
<dbReference type="GO" id="GO:0006457">
    <property type="term" value="P:protein folding"/>
    <property type="evidence" value="ECO:0007669"/>
    <property type="project" value="InterPro"/>
</dbReference>
<dbReference type="GO" id="GO:0005737">
    <property type="term" value="C:cytoplasm"/>
    <property type="evidence" value="ECO:0007669"/>
    <property type="project" value="TreeGrafter"/>
</dbReference>
<dbReference type="SUPFAM" id="SSF46579">
    <property type="entry name" value="Prefoldin"/>
    <property type="match status" value="1"/>
</dbReference>
<evidence type="ECO:0000313" key="6">
    <source>
        <dbReference type="Proteomes" id="UP000288716"/>
    </source>
</evidence>
<dbReference type="InterPro" id="IPR016661">
    <property type="entry name" value="PFDN4"/>
</dbReference>
<dbReference type="Gene3D" id="1.10.287.370">
    <property type="match status" value="1"/>
</dbReference>
<sequence length="119" mass="13863">MSAVSSEVHVTYEDQQKINRFARLNARSDEIKDELKMKEKLLSNIDEALQEMDVLGLESDDAKVHLMEGEVFVAFDLSDGQEWIESRKEKVNEECRILNDQLDKIKREMNDLKIALYSK</sequence>
<name>A0A443RSY8_9ACAR</name>
<dbReference type="PANTHER" id="PTHR21100">
    <property type="entry name" value="PREFOLDIN SUBUNIT 4"/>
    <property type="match status" value="1"/>
</dbReference>
<dbReference type="STRING" id="299467.A0A443RSY8"/>
<dbReference type="Pfam" id="PF01920">
    <property type="entry name" value="Prefoldin_2"/>
    <property type="match status" value="1"/>
</dbReference>
<reference evidence="5 6" key="1">
    <citation type="journal article" date="2018" name="Gigascience">
        <title>Genomes of trombidid mites reveal novel predicted allergens and laterally-transferred genes associated with secondary metabolism.</title>
        <authorList>
            <person name="Dong X."/>
            <person name="Chaisiri K."/>
            <person name="Xia D."/>
            <person name="Armstrong S.D."/>
            <person name="Fang Y."/>
            <person name="Donnelly M.J."/>
            <person name="Kadowaki T."/>
            <person name="McGarry J.W."/>
            <person name="Darby A.C."/>
            <person name="Makepeace B.L."/>
        </authorList>
    </citation>
    <scope>NUCLEOTIDE SEQUENCE [LARGE SCALE GENOMIC DNA]</scope>
    <source>
        <strain evidence="5">UoL-UT</strain>
    </source>
</reference>